<keyword evidence="3" id="KW-1185">Reference proteome</keyword>
<protein>
    <recommendedName>
        <fullName evidence="4">Threonine transporter RhtB</fullName>
    </recommendedName>
</protein>
<dbReference type="eggNOG" id="ENOG5031VUC">
    <property type="taxonomic scope" value="Bacteria"/>
</dbReference>
<keyword evidence="1" id="KW-1133">Transmembrane helix</keyword>
<evidence type="ECO:0000256" key="1">
    <source>
        <dbReference type="SAM" id="Phobius"/>
    </source>
</evidence>
<reference evidence="2 3" key="1">
    <citation type="journal article" date="2012" name="Int. J. Syst. Evol. Microbiol.">
        <title>Vibrio caribbeanicus sp. nov., isolated from the marine sponge Scleritoderma cyanea.</title>
        <authorList>
            <person name="Hoffmann M."/>
            <person name="Monday S.R."/>
            <person name="Allard M.W."/>
            <person name="Strain E.A."/>
            <person name="Whittaker P."/>
            <person name="Naum M."/>
            <person name="McCarthy P.J."/>
            <person name="Lopez J.V."/>
            <person name="Fischer M."/>
            <person name="Brown E.W."/>
        </authorList>
    </citation>
    <scope>NUCLEOTIDE SEQUENCE [LARGE SCALE GENOMIC DNA]</scope>
    <source>
        <strain evidence="2 3">ATCC BAA-2122</strain>
    </source>
</reference>
<comment type="caution">
    <text evidence="2">The sequence shown here is derived from an EMBL/GenBank/DDBJ whole genome shotgun (WGS) entry which is preliminary data.</text>
</comment>
<dbReference type="Proteomes" id="UP000002943">
    <property type="component" value="Unassembled WGS sequence"/>
</dbReference>
<accession>E3BG10</accession>
<gene>
    <name evidence="2" type="ORF">VIBC2010_06569</name>
</gene>
<name>E3BG10_9VIBR</name>
<dbReference type="OrthoDB" id="5872968at2"/>
<keyword evidence="1" id="KW-0812">Transmembrane</keyword>
<feature type="transmembrane region" description="Helical" evidence="1">
    <location>
        <begin position="7"/>
        <end position="27"/>
    </location>
</feature>
<dbReference type="AlphaFoldDB" id="E3BG10"/>
<evidence type="ECO:0000313" key="2">
    <source>
        <dbReference type="EMBL" id="EFP98034.1"/>
    </source>
</evidence>
<organism evidence="2 3">
    <name type="scientific">Vibrio caribbeanicus ATCC BAA-2122</name>
    <dbReference type="NCBI Taxonomy" id="796620"/>
    <lineage>
        <taxon>Bacteria</taxon>
        <taxon>Pseudomonadati</taxon>
        <taxon>Pseudomonadota</taxon>
        <taxon>Gammaproteobacteria</taxon>
        <taxon>Vibrionales</taxon>
        <taxon>Vibrionaceae</taxon>
        <taxon>Vibrio</taxon>
    </lineage>
</organism>
<dbReference type="EMBL" id="AEIU01000026">
    <property type="protein sequence ID" value="EFP98034.1"/>
    <property type="molecule type" value="Genomic_DNA"/>
</dbReference>
<proteinExistence type="predicted"/>
<evidence type="ECO:0008006" key="4">
    <source>
        <dbReference type="Google" id="ProtNLM"/>
    </source>
</evidence>
<sequence length="188" mass="22098">MRFLVKVSLMLTIAIFSTLGVILWNTVPQLQFDSRELDWRWDWYYFEPFSNGIQATRTPDTKQLLQRRVYLEDSLAIYVSTTIDNQFELDIVYGKPCKIGAPKKLEILINDKKIDNSSVNCEKSLQSTIARKVIPTLKTLSIKINGKYIKESFKHWPLSDLRSDQFKQRHSGFFNSFEGSENHRWLRD</sequence>
<evidence type="ECO:0000313" key="3">
    <source>
        <dbReference type="Proteomes" id="UP000002943"/>
    </source>
</evidence>
<dbReference type="RefSeq" id="WP_009599877.1">
    <property type="nucleotide sequence ID" value="NZ_AEIU01000026.1"/>
</dbReference>
<keyword evidence="1" id="KW-0472">Membrane</keyword>